<reference evidence="1" key="1">
    <citation type="submission" date="2022-07" db="EMBL/GenBank/DDBJ databases">
        <title>Genome Sequence of Lecanicillium saksenae.</title>
        <authorList>
            <person name="Buettner E."/>
        </authorList>
    </citation>
    <scope>NUCLEOTIDE SEQUENCE</scope>
    <source>
        <strain evidence="1">VT-O1</strain>
    </source>
</reference>
<gene>
    <name evidence="1" type="ORF">NLG97_g11299</name>
</gene>
<dbReference type="EMBL" id="JANAKD010003509">
    <property type="protein sequence ID" value="KAJ3472087.1"/>
    <property type="molecule type" value="Genomic_DNA"/>
</dbReference>
<sequence>MLTFSLAVVNNSPYNDAGSKKPPAAAKSVSFIPMSPKSSHTMEMHRRQQELAANHEASQDEYDSGSDQDTRVAHHRRSSDSTHDRPQVRGRGLGSDSDEEVEDLPDRFDSQGRPLDRRSTSHDRWTSRSGDFRRQPQRPGDWDIRGAWHVGGTDNAAVERLANGVTNALDGRGSWMHVIGEVLGGGALGANPNGEAQQQRLDDGRDENHEDERRRRRRRRD</sequence>
<protein>
    <submittedName>
        <fullName evidence="1">Uncharacterized protein</fullName>
    </submittedName>
</protein>
<comment type="caution">
    <text evidence="1">The sequence shown here is derived from an EMBL/GenBank/DDBJ whole genome shotgun (WGS) entry which is preliminary data.</text>
</comment>
<evidence type="ECO:0000313" key="2">
    <source>
        <dbReference type="Proteomes" id="UP001148737"/>
    </source>
</evidence>
<dbReference type="Proteomes" id="UP001148737">
    <property type="component" value="Unassembled WGS sequence"/>
</dbReference>
<name>A0ACC1QBA3_9HYPO</name>
<proteinExistence type="predicted"/>
<keyword evidence="2" id="KW-1185">Reference proteome</keyword>
<evidence type="ECO:0000313" key="1">
    <source>
        <dbReference type="EMBL" id="KAJ3472087.1"/>
    </source>
</evidence>
<accession>A0ACC1QBA3</accession>
<organism evidence="1 2">
    <name type="scientific">Lecanicillium saksenae</name>
    <dbReference type="NCBI Taxonomy" id="468837"/>
    <lineage>
        <taxon>Eukaryota</taxon>
        <taxon>Fungi</taxon>
        <taxon>Dikarya</taxon>
        <taxon>Ascomycota</taxon>
        <taxon>Pezizomycotina</taxon>
        <taxon>Sordariomycetes</taxon>
        <taxon>Hypocreomycetidae</taxon>
        <taxon>Hypocreales</taxon>
        <taxon>Cordycipitaceae</taxon>
        <taxon>Lecanicillium</taxon>
    </lineage>
</organism>